<dbReference type="InterPro" id="IPR001261">
    <property type="entry name" value="ArgE/DapE_CS"/>
</dbReference>
<dbReference type="GO" id="GO:0009014">
    <property type="term" value="F:succinyl-diaminopimelate desuccinylase activity"/>
    <property type="evidence" value="ECO:0007669"/>
    <property type="project" value="UniProtKB-EC"/>
</dbReference>
<reference evidence="15 16" key="1">
    <citation type="submission" date="2020-05" db="EMBL/GenBank/DDBJ databases">
        <title>Identification and distribution of gene clusters putatively required for synthesis of sphingolipid metabolism inhibitors in phylogenetically diverse species of the filamentous fungus Fusarium.</title>
        <authorList>
            <person name="Kim H.-S."/>
            <person name="Busman M."/>
            <person name="Brown D.W."/>
            <person name="Divon H."/>
            <person name="Uhlig S."/>
            <person name="Proctor R.H."/>
        </authorList>
    </citation>
    <scope>NUCLEOTIDE SEQUENCE [LARGE SCALE GENOMIC DNA]</scope>
    <source>
        <strain evidence="15 16">NRRL 66333</strain>
    </source>
</reference>
<dbReference type="SUPFAM" id="SSF53187">
    <property type="entry name" value="Zn-dependent exopeptidases"/>
    <property type="match status" value="1"/>
</dbReference>
<dbReference type="PANTHER" id="PTHR42937:SF1">
    <property type="entry name" value="DIAMINOPROPIONATE AMMONIA-LYASE"/>
    <property type="match status" value="1"/>
</dbReference>
<evidence type="ECO:0000256" key="7">
    <source>
        <dbReference type="ARBA" id="ARBA00022801"/>
    </source>
</evidence>
<proteinExistence type="inferred from homology"/>
<evidence type="ECO:0000259" key="14">
    <source>
        <dbReference type="Pfam" id="PF20253"/>
    </source>
</evidence>
<dbReference type="SUPFAM" id="SSF53686">
    <property type="entry name" value="Tryptophan synthase beta subunit-like PLP-dependent enzymes"/>
    <property type="match status" value="1"/>
</dbReference>
<comment type="caution">
    <text evidence="15">The sequence shown here is derived from an EMBL/GenBank/DDBJ whole genome shotgun (WGS) entry which is preliminary data.</text>
</comment>
<keyword evidence="16" id="KW-1185">Reference proteome</keyword>
<evidence type="ECO:0000256" key="11">
    <source>
        <dbReference type="SAM" id="MobiDB-lite"/>
    </source>
</evidence>
<protein>
    <recommendedName>
        <fullName evidence="6">Probable succinyl-diaminopimelate desuccinylase</fullName>
        <ecNumber evidence="5">3.5.1.18</ecNumber>
    </recommendedName>
</protein>
<dbReference type="Proteomes" id="UP000547976">
    <property type="component" value="Unassembled WGS sequence"/>
</dbReference>
<evidence type="ECO:0000256" key="5">
    <source>
        <dbReference type="ARBA" id="ARBA00011921"/>
    </source>
</evidence>
<keyword evidence="8" id="KW-0862">Zinc</keyword>
<dbReference type="PROSITE" id="PS00758">
    <property type="entry name" value="ARGE_DAPE_CPG2_1"/>
    <property type="match status" value="1"/>
</dbReference>
<comment type="similarity">
    <text evidence="4">Belongs to the peptidase M20A family.</text>
</comment>
<comment type="cofactor">
    <cofactor evidence="1">
        <name>Co(2+)</name>
        <dbReference type="ChEBI" id="CHEBI:48828"/>
    </cofactor>
</comment>
<evidence type="ECO:0000259" key="12">
    <source>
        <dbReference type="Pfam" id="PF00291"/>
    </source>
</evidence>
<dbReference type="Pfam" id="PF00291">
    <property type="entry name" value="PALP"/>
    <property type="match status" value="1"/>
</dbReference>
<dbReference type="InterPro" id="IPR046539">
    <property type="entry name" value="DUF6604"/>
</dbReference>
<dbReference type="UniPathway" id="UPA00034">
    <property type="reaction ID" value="UER00021"/>
</dbReference>
<dbReference type="SUPFAM" id="SSF55031">
    <property type="entry name" value="Bacterial exopeptidase dimerisation domain"/>
    <property type="match status" value="1"/>
</dbReference>
<feature type="region of interest" description="Disordered" evidence="11">
    <location>
        <begin position="814"/>
        <end position="847"/>
    </location>
</feature>
<dbReference type="EMBL" id="JAAOAV010000031">
    <property type="protein sequence ID" value="KAF5609893.1"/>
    <property type="molecule type" value="Genomic_DNA"/>
</dbReference>
<feature type="domain" description="Tryptophan synthase beta chain-like PALP" evidence="12">
    <location>
        <begin position="36"/>
        <end position="352"/>
    </location>
</feature>
<evidence type="ECO:0000313" key="16">
    <source>
        <dbReference type="Proteomes" id="UP000547976"/>
    </source>
</evidence>
<evidence type="ECO:0000256" key="9">
    <source>
        <dbReference type="ARBA" id="ARBA00023285"/>
    </source>
</evidence>
<dbReference type="Pfam" id="PF01546">
    <property type="entry name" value="Peptidase_M20"/>
    <property type="match status" value="1"/>
</dbReference>
<accession>A0A8H5Q9F9</accession>
<dbReference type="Gene3D" id="3.40.50.1100">
    <property type="match status" value="2"/>
</dbReference>
<feature type="compositionally biased region" description="Acidic residues" evidence="11">
    <location>
        <begin position="1632"/>
        <end position="1641"/>
    </location>
</feature>
<dbReference type="Gene3D" id="3.40.630.10">
    <property type="entry name" value="Zn peptidases"/>
    <property type="match status" value="1"/>
</dbReference>
<feature type="domain" description="Peptidase M20 dimerisation" evidence="13">
    <location>
        <begin position="538"/>
        <end position="646"/>
    </location>
</feature>
<evidence type="ECO:0000256" key="4">
    <source>
        <dbReference type="ARBA" id="ARBA00006247"/>
    </source>
</evidence>
<evidence type="ECO:0000256" key="1">
    <source>
        <dbReference type="ARBA" id="ARBA00001941"/>
    </source>
</evidence>
<dbReference type="GO" id="GO:0016829">
    <property type="term" value="F:lyase activity"/>
    <property type="evidence" value="ECO:0007669"/>
    <property type="project" value="UniProtKB-KW"/>
</dbReference>
<keyword evidence="9" id="KW-0170">Cobalt</keyword>
<dbReference type="PANTHER" id="PTHR42937">
    <property type="match status" value="1"/>
</dbReference>
<feature type="domain" description="DUF6604" evidence="14">
    <location>
        <begin position="790"/>
        <end position="1043"/>
    </location>
</feature>
<dbReference type="GeneID" id="59316298"/>
<name>A0A8H5Q9F9_GIBSU</name>
<gene>
    <name evidence="15" type="ORF">FSUBG_3674</name>
</gene>
<dbReference type="InterPro" id="IPR011650">
    <property type="entry name" value="Peptidase_M20_dimer"/>
</dbReference>
<organism evidence="15 16">
    <name type="scientific">Gibberella subglutinans</name>
    <name type="common">Fusarium subglutinans</name>
    <dbReference type="NCBI Taxonomy" id="42677"/>
    <lineage>
        <taxon>Eukaryota</taxon>
        <taxon>Fungi</taxon>
        <taxon>Dikarya</taxon>
        <taxon>Ascomycota</taxon>
        <taxon>Pezizomycotina</taxon>
        <taxon>Sordariomycetes</taxon>
        <taxon>Hypocreomycetidae</taxon>
        <taxon>Hypocreales</taxon>
        <taxon>Nectriaceae</taxon>
        <taxon>Fusarium</taxon>
        <taxon>Fusarium fujikuroi species complex</taxon>
    </lineage>
</organism>
<dbReference type="OrthoDB" id="10059875at2759"/>
<keyword evidence="15" id="KW-0456">Lyase</keyword>
<dbReference type="NCBIfam" id="TIGR01910">
    <property type="entry name" value="DapE-ArgE"/>
    <property type="match status" value="1"/>
</dbReference>
<dbReference type="RefSeq" id="XP_036540789.1">
    <property type="nucleotide sequence ID" value="XM_036681580.1"/>
</dbReference>
<feature type="compositionally biased region" description="Basic residues" evidence="11">
    <location>
        <begin position="1"/>
        <end position="11"/>
    </location>
</feature>
<dbReference type="InterPro" id="IPR010182">
    <property type="entry name" value="ArgE/DapE"/>
</dbReference>
<evidence type="ECO:0000256" key="6">
    <source>
        <dbReference type="ARBA" id="ARBA00016853"/>
    </source>
</evidence>
<evidence type="ECO:0000256" key="10">
    <source>
        <dbReference type="ARBA" id="ARBA00051301"/>
    </source>
</evidence>
<dbReference type="InterPro" id="IPR002933">
    <property type="entry name" value="Peptidase_M20"/>
</dbReference>
<dbReference type="Pfam" id="PF07687">
    <property type="entry name" value="M20_dimer"/>
    <property type="match status" value="1"/>
</dbReference>
<dbReference type="EC" id="3.5.1.18" evidence="5"/>
<dbReference type="InterPro" id="IPR036052">
    <property type="entry name" value="TrpB-like_PALP_sf"/>
</dbReference>
<feature type="region of interest" description="Disordered" evidence="11">
    <location>
        <begin position="1632"/>
        <end position="1671"/>
    </location>
</feature>
<evidence type="ECO:0000256" key="2">
    <source>
        <dbReference type="ARBA" id="ARBA00001947"/>
    </source>
</evidence>
<comment type="pathway">
    <text evidence="3">Amino-acid biosynthesis; L-lysine biosynthesis via DAP pathway; LL-2,6-diaminopimelate from (S)-tetrahydrodipicolinate (succinylase route): step 3/3.</text>
</comment>
<dbReference type="Gene3D" id="3.30.70.360">
    <property type="match status" value="1"/>
</dbReference>
<feature type="compositionally biased region" description="Polar residues" evidence="11">
    <location>
        <begin position="12"/>
        <end position="21"/>
    </location>
</feature>
<evidence type="ECO:0000256" key="3">
    <source>
        <dbReference type="ARBA" id="ARBA00005130"/>
    </source>
</evidence>
<keyword evidence="7" id="KW-0378">Hydrolase</keyword>
<sequence length="1671" mass="184342">MTSRRHVHFNSKAKSWTSPEPASTEVIDRFHQSLPSYEPTPLVSLDGLAQEIGVGAVHVKDETNRFGLPAFKILGASWGAFRSITEEFGLPLDSDIDTVREAAKSHQLTLYAATEGNHGRAVARMGAIFDVPAEIHVPASMHPSTVKLIESEGAKVVMSKGRYEDAMLEAESAAKHEKGIMVQDHAFGDYQTWIVDGYGTMMREVDKQLGSAKADLVIAPVGVGSFAQSVVSHFKRQGTSTSTLTVEPDTAACLWKSLEKGEFTEIPTTGTIMAGLNCGAPSTIAWDLLKNGVDASLTVSDHEAHQSTLYLQSQGINAGPCGGSTLAALRRLTQDDKKALGLNDKSTVVIFCTERNRDYDVPHDVSGNDPVALTQTLVQINSASPDLGSVPGPGETAIARYVAAWLEHRDLETHWVEYTKGRPSVVGVVRGSGGGKSVMFNGHLDTVTIMGYDDDPLSGKIVDGRLYGRGSADMKGGVAAGMIALANTKKLGLRGDVIFTGVADEESLSKGTEDILRAGWRADAAVVSESTNLEINHAHKGYCHIEIKVYGLAAHGSRADLGIDAIVNAGHFLVEFGKYAKKLQGGHGDETLGTGTAHASVIDGGEEASSYPAQCTIIAERRTIPGETNEVVQKEFDNIIAKVAKEVTDFKAEANIFFSRPPQFTAADHPFTKLVSGIVGSVTGKDAVTAGAPFWTDCALLAEKGIVPLLWGPKGEGFHGKEEFVHIESIEQVAEGLTSIATEFFLISFDTVVRIDERTSTGTEPIRLMTTSLKMETQTLPPYLVSTLELYKKDTDSVAGWLASKAKYYGYKSQTAEPNNKDNQKKPSGRLKGKARKEAKSQATGTKDGTDKKYIVALRDYVPMANFIVAHRQPTIQVPPTFFDTIGRVIYGRSSFRSQMVKHGIEVDEHANQKHLHFVHVMETVRDTLRPNMKAVKKQKPAEPSKVIEGFNLLALDDPSREFLDAPDIERPQQIKEDTATYQAEEQDCLDDALLTWRLLINDAETIRNHIAWVWKGYRDGKFDLTVAGVITDTGIHMVERLVGQSFKLFDKYGGCIRVGRMHFTMQAALNGYSQQQIDECWSGKHVDSQLTELFNSTFSHVLAILEPLKTMFPRPTESIFDTHEMMRSLKTRCGVPGNKAATLDLSVDQLMAARFWNEALVFAKHRRECGVMDKFSTFVFLASEDHVFSFELAFAYQVHLDVFHIMREDLARGSSEFCKHAKDMRDQLQAFVASLSLPGSPPGPPNLDESVGRLIQYFDKILSYCDPQEERAEPEKGTRHQCKEGTFEIFNILPTFSGLYLFCARVYLADMALRLVKDAGVMTIMAHLYNAMQQLKMLEGPWIDMDSFQNCFKEQDLFFASKPEKREDFATRLLIQLGFKPSALKYLRMGRNQREPQKFFKSFTAELQGVAPVSMIFADIVHKRLVPNLSEDDLAYILSANLYKETIAGEDVHTLVPLDEKERKLVKKRFMKTKSKDRQQATQPSPDEQLRQFALALTGESRELAFPFLAMHNLCVSLFNDISDRCASTLDSLDLRVDPLGPTVDVMLNIISLASCTNEVDALREASEIIQEHTKNSPAIITEKIANVGAFGSIPIPNFEVYKIPQTMFVNVSADPEPEEDEEFAIPFEESDSCSEEMGETNEILQGYLPDPHGSCHGKAGEGSQSSVIQ</sequence>
<evidence type="ECO:0000256" key="8">
    <source>
        <dbReference type="ARBA" id="ARBA00022833"/>
    </source>
</evidence>
<dbReference type="InterPro" id="IPR001926">
    <property type="entry name" value="TrpB-like_PALP"/>
</dbReference>
<dbReference type="GO" id="GO:0009089">
    <property type="term" value="P:lysine biosynthetic process via diaminopimelate"/>
    <property type="evidence" value="ECO:0007669"/>
    <property type="project" value="UniProtKB-UniPathway"/>
</dbReference>
<dbReference type="Pfam" id="PF20253">
    <property type="entry name" value="DUF6604"/>
    <property type="match status" value="1"/>
</dbReference>
<feature type="compositionally biased region" description="Basic residues" evidence="11">
    <location>
        <begin position="827"/>
        <end position="837"/>
    </location>
</feature>
<feature type="region of interest" description="Disordered" evidence="11">
    <location>
        <begin position="1"/>
        <end position="22"/>
    </location>
</feature>
<comment type="cofactor">
    <cofactor evidence="2">
        <name>Zn(2+)</name>
        <dbReference type="ChEBI" id="CHEBI:29105"/>
    </cofactor>
</comment>
<comment type="catalytic activity">
    <reaction evidence="10">
        <text>N-succinyl-(2S,6S)-2,6-diaminopimelate + H2O = (2S,6S)-2,6-diaminopimelate + succinate</text>
        <dbReference type="Rhea" id="RHEA:22608"/>
        <dbReference type="ChEBI" id="CHEBI:15377"/>
        <dbReference type="ChEBI" id="CHEBI:30031"/>
        <dbReference type="ChEBI" id="CHEBI:57609"/>
        <dbReference type="ChEBI" id="CHEBI:58087"/>
        <dbReference type="EC" id="3.5.1.18"/>
    </reaction>
</comment>
<dbReference type="InterPro" id="IPR036264">
    <property type="entry name" value="Bact_exopeptidase_dim_dom"/>
</dbReference>
<evidence type="ECO:0000259" key="13">
    <source>
        <dbReference type="Pfam" id="PF07687"/>
    </source>
</evidence>
<evidence type="ECO:0000313" key="15">
    <source>
        <dbReference type="EMBL" id="KAF5609893.1"/>
    </source>
</evidence>